<accession>A0A5M3XG30</accession>
<keyword evidence="1" id="KW-0472">Membrane</keyword>
<keyword evidence="1" id="KW-0812">Transmembrane</keyword>
<organism evidence="2 3">
    <name type="scientific">Acrocarpospora pleiomorpha</name>
    <dbReference type="NCBI Taxonomy" id="90975"/>
    <lineage>
        <taxon>Bacteria</taxon>
        <taxon>Bacillati</taxon>
        <taxon>Actinomycetota</taxon>
        <taxon>Actinomycetes</taxon>
        <taxon>Streptosporangiales</taxon>
        <taxon>Streptosporangiaceae</taxon>
        <taxon>Acrocarpospora</taxon>
    </lineage>
</organism>
<feature type="transmembrane region" description="Helical" evidence="1">
    <location>
        <begin position="66"/>
        <end position="85"/>
    </location>
</feature>
<feature type="transmembrane region" description="Helical" evidence="1">
    <location>
        <begin position="34"/>
        <end position="54"/>
    </location>
</feature>
<gene>
    <name evidence="2" type="ORF">Aple_025020</name>
</gene>
<proteinExistence type="predicted"/>
<keyword evidence="1" id="KW-1133">Transmembrane helix</keyword>
<evidence type="ECO:0000313" key="3">
    <source>
        <dbReference type="Proteomes" id="UP000377595"/>
    </source>
</evidence>
<reference evidence="2 3" key="1">
    <citation type="submission" date="2019-10" db="EMBL/GenBank/DDBJ databases">
        <title>Whole genome shotgun sequence of Acrocarpospora pleiomorpha NBRC 16267.</title>
        <authorList>
            <person name="Ichikawa N."/>
            <person name="Kimura A."/>
            <person name="Kitahashi Y."/>
            <person name="Komaki H."/>
            <person name="Oguchi A."/>
        </authorList>
    </citation>
    <scope>NUCLEOTIDE SEQUENCE [LARGE SCALE GENOMIC DNA]</scope>
    <source>
        <strain evidence="2 3">NBRC 16267</strain>
    </source>
</reference>
<evidence type="ECO:0000256" key="1">
    <source>
        <dbReference type="SAM" id="Phobius"/>
    </source>
</evidence>
<sequence>MKQEPLSGFWSKDIPRRSLRPDERPPRSRLARRIRATAIWLAIIGVPFVVGLAVGRTSATGDDLTSLVLAILIVATPYAVVGIAFGERVSLSWREVLFSRVNWIWRLAYLPYRDWPPLPAEVGRLERIDVKGDPLPVFRLK</sequence>
<dbReference type="Proteomes" id="UP000377595">
    <property type="component" value="Unassembled WGS sequence"/>
</dbReference>
<evidence type="ECO:0000313" key="2">
    <source>
        <dbReference type="EMBL" id="GES19606.1"/>
    </source>
</evidence>
<dbReference type="OrthoDB" id="3392123at2"/>
<name>A0A5M3XG30_9ACTN</name>
<keyword evidence="3" id="KW-1185">Reference proteome</keyword>
<dbReference type="AlphaFoldDB" id="A0A5M3XG30"/>
<dbReference type="RefSeq" id="WP_155344678.1">
    <property type="nucleotide sequence ID" value="NZ_BAAAHM010000022.1"/>
</dbReference>
<comment type="caution">
    <text evidence="2">The sequence shown here is derived from an EMBL/GenBank/DDBJ whole genome shotgun (WGS) entry which is preliminary data.</text>
</comment>
<dbReference type="EMBL" id="BLAF01000012">
    <property type="protein sequence ID" value="GES19606.1"/>
    <property type="molecule type" value="Genomic_DNA"/>
</dbReference>
<protein>
    <submittedName>
        <fullName evidence="2">Uncharacterized protein</fullName>
    </submittedName>
</protein>